<dbReference type="EMBL" id="JAPDMQ010000103">
    <property type="protein sequence ID" value="KAK0535092.1"/>
    <property type="molecule type" value="Genomic_DNA"/>
</dbReference>
<evidence type="ECO:0000256" key="4">
    <source>
        <dbReference type="PROSITE-ProRule" id="PRU00175"/>
    </source>
</evidence>
<dbReference type="SUPFAM" id="SSF57850">
    <property type="entry name" value="RING/U-box"/>
    <property type="match status" value="1"/>
</dbReference>
<feature type="compositionally biased region" description="Acidic residues" evidence="6">
    <location>
        <begin position="93"/>
        <end position="109"/>
    </location>
</feature>
<feature type="region of interest" description="Disordered" evidence="6">
    <location>
        <begin position="1198"/>
        <end position="1249"/>
    </location>
</feature>
<feature type="compositionally biased region" description="Low complexity" evidence="6">
    <location>
        <begin position="121"/>
        <end position="155"/>
    </location>
</feature>
<dbReference type="PANTHER" id="PTHR45676">
    <property type="entry name" value="RING-H2 FINGER PROTEIN ATL51-RELATED"/>
    <property type="match status" value="1"/>
</dbReference>
<feature type="compositionally biased region" description="Basic residues" evidence="6">
    <location>
        <begin position="339"/>
        <end position="351"/>
    </location>
</feature>
<feature type="compositionally biased region" description="Low complexity" evidence="6">
    <location>
        <begin position="402"/>
        <end position="427"/>
    </location>
</feature>
<feature type="compositionally biased region" description="Acidic residues" evidence="6">
    <location>
        <begin position="883"/>
        <end position="892"/>
    </location>
</feature>
<feature type="compositionally biased region" description="Low complexity" evidence="6">
    <location>
        <begin position="298"/>
        <end position="323"/>
    </location>
</feature>
<dbReference type="GO" id="GO:0008270">
    <property type="term" value="F:zinc ion binding"/>
    <property type="evidence" value="ECO:0007669"/>
    <property type="project" value="UniProtKB-KW"/>
</dbReference>
<feature type="region of interest" description="Disordered" evidence="6">
    <location>
        <begin position="1"/>
        <end position="284"/>
    </location>
</feature>
<evidence type="ECO:0000256" key="3">
    <source>
        <dbReference type="ARBA" id="ARBA00022833"/>
    </source>
</evidence>
<feature type="compositionally biased region" description="Low complexity" evidence="6">
    <location>
        <begin position="549"/>
        <end position="558"/>
    </location>
</feature>
<evidence type="ECO:0000256" key="5">
    <source>
        <dbReference type="SAM" id="Coils"/>
    </source>
</evidence>
<organism evidence="8 9">
    <name type="scientific">Tilletia horrida</name>
    <dbReference type="NCBI Taxonomy" id="155126"/>
    <lineage>
        <taxon>Eukaryota</taxon>
        <taxon>Fungi</taxon>
        <taxon>Dikarya</taxon>
        <taxon>Basidiomycota</taxon>
        <taxon>Ustilaginomycotina</taxon>
        <taxon>Exobasidiomycetes</taxon>
        <taxon>Tilletiales</taxon>
        <taxon>Tilletiaceae</taxon>
        <taxon>Tilletia</taxon>
    </lineage>
</organism>
<feature type="compositionally biased region" description="Low complexity" evidence="6">
    <location>
        <begin position="1"/>
        <end position="29"/>
    </location>
</feature>
<feature type="compositionally biased region" description="Low complexity" evidence="6">
    <location>
        <begin position="1262"/>
        <end position="1275"/>
    </location>
</feature>
<feature type="coiled-coil region" evidence="5">
    <location>
        <begin position="1046"/>
        <end position="1073"/>
    </location>
</feature>
<dbReference type="Gene3D" id="3.30.40.10">
    <property type="entry name" value="Zinc/RING finger domain, C3HC4 (zinc finger)"/>
    <property type="match status" value="1"/>
</dbReference>
<feature type="compositionally biased region" description="Low complexity" evidence="6">
    <location>
        <begin position="435"/>
        <end position="450"/>
    </location>
</feature>
<feature type="region of interest" description="Disordered" evidence="6">
    <location>
        <begin position="597"/>
        <end position="789"/>
    </location>
</feature>
<dbReference type="Pfam" id="PF13639">
    <property type="entry name" value="zf-RING_2"/>
    <property type="match status" value="1"/>
</dbReference>
<feature type="region of interest" description="Disordered" evidence="6">
    <location>
        <begin position="1152"/>
        <end position="1179"/>
    </location>
</feature>
<feature type="compositionally biased region" description="Polar residues" evidence="6">
    <location>
        <begin position="907"/>
        <end position="926"/>
    </location>
</feature>
<dbReference type="SMART" id="SM00744">
    <property type="entry name" value="RINGv"/>
    <property type="match status" value="1"/>
</dbReference>
<feature type="compositionally biased region" description="Basic and acidic residues" evidence="6">
    <location>
        <begin position="451"/>
        <end position="465"/>
    </location>
</feature>
<evidence type="ECO:0000259" key="7">
    <source>
        <dbReference type="PROSITE" id="PS50089"/>
    </source>
</evidence>
<feature type="compositionally biased region" description="Polar residues" evidence="6">
    <location>
        <begin position="233"/>
        <end position="252"/>
    </location>
</feature>
<feature type="region of interest" description="Disordered" evidence="6">
    <location>
        <begin position="298"/>
        <end position="367"/>
    </location>
</feature>
<feature type="region of interest" description="Disordered" evidence="6">
    <location>
        <begin position="1262"/>
        <end position="1318"/>
    </location>
</feature>
<feature type="domain" description="RING-type" evidence="7">
    <location>
        <begin position="1554"/>
        <end position="1596"/>
    </location>
</feature>
<feature type="region of interest" description="Disordered" evidence="6">
    <location>
        <begin position="396"/>
        <end position="568"/>
    </location>
</feature>
<protein>
    <recommendedName>
        <fullName evidence="7">RING-type domain-containing protein</fullName>
    </recommendedName>
</protein>
<feature type="compositionally biased region" description="Basic and acidic residues" evidence="6">
    <location>
        <begin position="156"/>
        <end position="165"/>
    </location>
</feature>
<keyword evidence="1" id="KW-0479">Metal-binding</keyword>
<gene>
    <name evidence="8" type="ORF">OC842_002437</name>
</gene>
<evidence type="ECO:0000256" key="1">
    <source>
        <dbReference type="ARBA" id="ARBA00022723"/>
    </source>
</evidence>
<dbReference type="Proteomes" id="UP001176521">
    <property type="component" value="Unassembled WGS sequence"/>
</dbReference>
<feature type="region of interest" description="Disordered" evidence="6">
    <location>
        <begin position="857"/>
        <end position="992"/>
    </location>
</feature>
<dbReference type="PROSITE" id="PS50089">
    <property type="entry name" value="ZF_RING_2"/>
    <property type="match status" value="1"/>
</dbReference>
<evidence type="ECO:0000313" key="8">
    <source>
        <dbReference type="EMBL" id="KAK0535092.1"/>
    </source>
</evidence>
<dbReference type="CDD" id="cd16454">
    <property type="entry name" value="RING-H2_PA-TM-RING"/>
    <property type="match status" value="1"/>
</dbReference>
<feature type="compositionally biased region" description="Pro residues" evidence="6">
    <location>
        <begin position="1158"/>
        <end position="1170"/>
    </location>
</feature>
<dbReference type="InterPro" id="IPR013083">
    <property type="entry name" value="Znf_RING/FYVE/PHD"/>
</dbReference>
<evidence type="ECO:0000256" key="6">
    <source>
        <dbReference type="SAM" id="MobiDB-lite"/>
    </source>
</evidence>
<keyword evidence="5" id="KW-0175">Coiled coil</keyword>
<feature type="compositionally biased region" description="Low complexity" evidence="6">
    <location>
        <begin position="695"/>
        <end position="732"/>
    </location>
</feature>
<feature type="region of interest" description="Disordered" evidence="6">
    <location>
        <begin position="1108"/>
        <end position="1128"/>
    </location>
</feature>
<feature type="compositionally biased region" description="Low complexity" evidence="6">
    <location>
        <begin position="213"/>
        <end position="222"/>
    </location>
</feature>
<keyword evidence="9" id="KW-1185">Reference proteome</keyword>
<accession>A0AAN6GDA2</accession>
<evidence type="ECO:0000313" key="9">
    <source>
        <dbReference type="Proteomes" id="UP001176521"/>
    </source>
</evidence>
<feature type="compositionally biased region" description="Low complexity" evidence="6">
    <location>
        <begin position="1108"/>
        <end position="1121"/>
    </location>
</feature>
<feature type="compositionally biased region" description="Low complexity" evidence="6">
    <location>
        <begin position="625"/>
        <end position="682"/>
    </location>
</feature>
<feature type="compositionally biased region" description="Polar residues" evidence="6">
    <location>
        <begin position="865"/>
        <end position="874"/>
    </location>
</feature>
<dbReference type="PANTHER" id="PTHR45676:SF41">
    <property type="entry name" value="RING-H2 FINGER PROTEIN ATL66"/>
    <property type="match status" value="1"/>
</dbReference>
<keyword evidence="2 4" id="KW-0863">Zinc-finger</keyword>
<keyword evidence="3" id="KW-0862">Zinc</keyword>
<feature type="compositionally biased region" description="Polar residues" evidence="6">
    <location>
        <begin position="263"/>
        <end position="280"/>
    </location>
</feature>
<feature type="compositionally biased region" description="Low complexity" evidence="6">
    <location>
        <begin position="1219"/>
        <end position="1231"/>
    </location>
</feature>
<name>A0AAN6GDA2_9BASI</name>
<sequence>MGNGQSLPQEQQRQQQSGALAGSASQARQTDAASSSALPATRRISPSTPQSASSRPHSHAHAHSSRSRASPRFRSASASTSVQQQRQRQNDAMDLDNEDDDWDPEEEADTALGRRVRARLADALLSLSSTSSPTPATEPRLAQRRTATATTTSAAGDRRAQDQRHAVLTSPTTASSSSSSAYGELAASSGDSLRRSRRRGRSLGSVSMLGATSAPSPLHSFAPAPPPFPTSAGNEISDLSSDLGGTQATTAPVDTANDGLSGGPSSSANSDAGAQSPRSGQRQRLILPLPRRSSRFANAGAGAQAGSSSNSSNGSDSVNGGASTDSARPVPASSTSSRRNARPHAHGHRQRHEPAPPRLILPPGAATHGLTPGELALLEEHSTLSALVTEILSGVPPAIPRTTSTTTSASAAGAASSAEAADGPGSSRNRRDSARSAPAPAGSSSGSGAERAGERRGENQQRDIRTGTSIIVQGALYTRSGRREEAGAGAGAGAAHESGSPQPPFHPGNSGPPLFRGGQRATGSMSRGATHVDGAGGGAASANPHRHSSSTSASSAQHQHSHDDQLDTPSADERAMMINRLLRVAAAATAATIVARSEGLPPPPAAAPGSRGFGDFLGRHGFGTPGPAEAGPGAAAGRAAPFPSASPASGFRHGRSSSAHASSSSRHGVAPPSTSASSSRAPGGLRGFVHRRSAQRSMQRSAPSLDLLADARSSTSSSNSSSASSSSSSMALPGMAHLAGARPPRFPTAAEEASTSTRRRPPSLRSNSTSASVSSEQRRGSWLDLLRPTRMRRESMPALAVRAGAEAARDLEHSSSGSVPAAVRDWAEASSQSAASSSSLRQRLASLTSRIRPSSVFASAEDVPQLSSTASASGQGRRAVGGADDEDEDDQTGDGPAEAMSRLLRASLTQPMPSQLQRTRSQSSMRPSTSAGTSTTSGTSTLPSSSSSSSSRPSMFGSWGASAQEGGSSSSSSNTSASSGANAFPPVPPGVRVDIRDSAMSISALLDRTRAGIPSPASSSHSDHGARQEDAGSHLEFVLNSLCADLVAAMREMDLEQERVARLEAAVRRSARRAGRAEGDAAGGAEGASRSAASEALRQALGARGWAEGAASVSNAASSGSDMPERRRGDVRNAELSFFRMLCFPRANQAGVASASPAPRPSSTVPPPGAPSTGSGEDFVLHPDLIPCVVVGVRSLTAEDEHGPDGPVALGGADGRSGGAQQREQEAGQQEQEPRIRSAGPGPWPTWARRFTWGASSSSAAAPASAASTSGSATPLDSEGDVIMDDGPSSAASVEQGSRSRRSNHENDGEEDEEHDAGLTPRSWRFMLWISGGFWPRSHPLLRVPAARAGRDLMLLIEFLTAIASPGVPPPGQVHLPQGQGVPPPGMPGGAAGGGGGLLAPGGVLFELFGLMANGQPQRPKATHQELEKSTETKLAKGWQLLGRKAGQQVREEEEPLLAARAEMRQVDLAKMEVGAGKHKAEAEPSVSVAEVPPVSERVAEKRREGSSSVQQDQGQEEQEGTATLASQKDLRLQQKRPSLVDQGVVLESTAHQCLICLDEWEDDDDVRVLSCRHAFHVGCVDRWLTQSSNTCPMCRKAGVTKDSGDDADDDEDEGEHDDEEEDGEEVLGMGA</sequence>
<proteinExistence type="predicted"/>
<feature type="compositionally biased region" description="Low complexity" evidence="6">
    <location>
        <begin position="927"/>
        <end position="983"/>
    </location>
</feature>
<feature type="region of interest" description="Disordered" evidence="6">
    <location>
        <begin position="1476"/>
        <end position="1530"/>
    </location>
</feature>
<feature type="compositionally biased region" description="Low complexity" evidence="6">
    <location>
        <begin position="169"/>
        <end position="191"/>
    </location>
</feature>
<feature type="compositionally biased region" description="Low complexity" evidence="6">
    <location>
        <begin position="1484"/>
        <end position="1497"/>
    </location>
</feature>
<reference evidence="8" key="1">
    <citation type="journal article" date="2023" name="PhytoFront">
        <title>Draft Genome Resources of Seven Strains of Tilletia horrida, Causal Agent of Kernel Smut of Rice.</title>
        <authorList>
            <person name="Khanal S."/>
            <person name="Antony Babu S."/>
            <person name="Zhou X.G."/>
        </authorList>
    </citation>
    <scope>NUCLEOTIDE SEQUENCE</scope>
    <source>
        <strain evidence="8">TX3</strain>
    </source>
</reference>
<evidence type="ECO:0000256" key="2">
    <source>
        <dbReference type="ARBA" id="ARBA00022771"/>
    </source>
</evidence>
<dbReference type="InterPro" id="IPR011016">
    <property type="entry name" value="Znf_RING-CH"/>
</dbReference>
<comment type="caution">
    <text evidence="8">The sequence shown here is derived from an EMBL/GenBank/DDBJ whole genome shotgun (WGS) entry which is preliminary data.</text>
</comment>
<feature type="compositionally biased region" description="Polar residues" evidence="6">
    <location>
        <begin position="31"/>
        <end position="50"/>
    </location>
</feature>
<feature type="region of interest" description="Disordered" evidence="6">
    <location>
        <begin position="1597"/>
        <end position="1632"/>
    </location>
</feature>
<dbReference type="SMART" id="SM00184">
    <property type="entry name" value="RING"/>
    <property type="match status" value="1"/>
</dbReference>
<feature type="compositionally biased region" description="Basic residues" evidence="6">
    <location>
        <begin position="56"/>
        <end position="71"/>
    </location>
</feature>
<feature type="compositionally biased region" description="Acidic residues" evidence="6">
    <location>
        <begin position="1606"/>
        <end position="1626"/>
    </location>
</feature>
<dbReference type="InterPro" id="IPR001841">
    <property type="entry name" value="Znf_RING"/>
</dbReference>